<evidence type="ECO:0000256" key="2">
    <source>
        <dbReference type="ARBA" id="ARBA00022741"/>
    </source>
</evidence>
<dbReference type="GO" id="GO:0005524">
    <property type="term" value="F:ATP binding"/>
    <property type="evidence" value="ECO:0007669"/>
    <property type="project" value="UniProtKB-KW"/>
</dbReference>
<keyword evidence="2" id="KW-0547">Nucleotide-binding</keyword>
<gene>
    <name evidence="5" type="ORF">EPJ80_03000</name>
</gene>
<evidence type="ECO:0000259" key="4">
    <source>
        <dbReference type="PROSITE" id="PS50893"/>
    </source>
</evidence>
<evidence type="ECO:0000256" key="1">
    <source>
        <dbReference type="ARBA" id="ARBA00022448"/>
    </source>
</evidence>
<dbReference type="PROSITE" id="PS50893">
    <property type="entry name" value="ABC_TRANSPORTER_2"/>
    <property type="match status" value="1"/>
</dbReference>
<accession>A0A5C8CLK1</accession>
<name>A0A5C8CLK1_9SPIR</name>
<dbReference type="SMART" id="SM00382">
    <property type="entry name" value="AAA"/>
    <property type="match status" value="1"/>
</dbReference>
<dbReference type="Pfam" id="PF00005">
    <property type="entry name" value="ABC_tran"/>
    <property type="match status" value="1"/>
</dbReference>
<dbReference type="InterPro" id="IPR017871">
    <property type="entry name" value="ABC_transporter-like_CS"/>
</dbReference>
<dbReference type="PROSITE" id="PS00211">
    <property type="entry name" value="ABC_TRANSPORTER_1"/>
    <property type="match status" value="1"/>
</dbReference>
<protein>
    <submittedName>
        <fullName evidence="5">ABC transporter ATP-binding protein</fullName>
    </submittedName>
</protein>
<dbReference type="InterPro" id="IPR027417">
    <property type="entry name" value="P-loop_NTPase"/>
</dbReference>
<evidence type="ECO:0000313" key="6">
    <source>
        <dbReference type="Proteomes" id="UP000325116"/>
    </source>
</evidence>
<dbReference type="SUPFAM" id="SSF52540">
    <property type="entry name" value="P-loop containing nucleoside triphosphate hydrolases"/>
    <property type="match status" value="1"/>
</dbReference>
<dbReference type="AlphaFoldDB" id="A0A5C8CLK1"/>
<comment type="caution">
    <text evidence="5">The sequence shown here is derived from an EMBL/GenBank/DDBJ whole genome shotgun (WGS) entry which is preliminary data.</text>
</comment>
<dbReference type="InterPro" id="IPR003439">
    <property type="entry name" value="ABC_transporter-like_ATP-bd"/>
</dbReference>
<organism evidence="5 6">
    <name type="scientific">Brachyspira aalborgi</name>
    <dbReference type="NCBI Taxonomy" id="29522"/>
    <lineage>
        <taxon>Bacteria</taxon>
        <taxon>Pseudomonadati</taxon>
        <taxon>Spirochaetota</taxon>
        <taxon>Spirochaetia</taxon>
        <taxon>Brachyspirales</taxon>
        <taxon>Brachyspiraceae</taxon>
        <taxon>Brachyspira</taxon>
    </lineage>
</organism>
<feature type="domain" description="ABC transporter" evidence="4">
    <location>
        <begin position="3"/>
        <end position="227"/>
    </location>
</feature>
<dbReference type="EMBL" id="SAXT01000003">
    <property type="protein sequence ID" value="TXJ12592.1"/>
    <property type="molecule type" value="Genomic_DNA"/>
</dbReference>
<evidence type="ECO:0000256" key="3">
    <source>
        <dbReference type="ARBA" id="ARBA00022840"/>
    </source>
</evidence>
<dbReference type="RefSeq" id="WP_147757858.1">
    <property type="nucleotide sequence ID" value="NZ_SAXT01000003.1"/>
</dbReference>
<dbReference type="GO" id="GO:0016887">
    <property type="term" value="F:ATP hydrolysis activity"/>
    <property type="evidence" value="ECO:0007669"/>
    <property type="project" value="InterPro"/>
</dbReference>
<dbReference type="InterPro" id="IPR050166">
    <property type="entry name" value="ABC_transporter_ATP-bind"/>
</dbReference>
<dbReference type="InterPro" id="IPR003593">
    <property type="entry name" value="AAA+_ATPase"/>
</dbReference>
<keyword evidence="3 5" id="KW-0067">ATP-binding</keyword>
<dbReference type="PANTHER" id="PTHR42788:SF13">
    <property type="entry name" value="ALIPHATIC SULFONATES IMPORT ATP-BINDING PROTEIN SSUB"/>
    <property type="match status" value="1"/>
</dbReference>
<proteinExistence type="predicted"/>
<dbReference type="Proteomes" id="UP000325116">
    <property type="component" value="Unassembled WGS sequence"/>
</dbReference>
<evidence type="ECO:0000313" key="5">
    <source>
        <dbReference type="EMBL" id="TXJ12592.1"/>
    </source>
</evidence>
<dbReference type="Gene3D" id="3.40.50.300">
    <property type="entry name" value="P-loop containing nucleotide triphosphate hydrolases"/>
    <property type="match status" value="1"/>
</dbReference>
<sequence length="237" mass="27113">MIIRTENISKSFFVNNKKIKVIQNINFESSPEGITVILGKSGCGKTTFLRLLAQLEIQDSGKIIIEDNAKISIVFQEHRLMPWLNVFSNITFGMNKSEKKECKDKIYNLINMIGLNGFDKAYPYQLSLGMMQRVAIARALANDSDIILMDEPFASLDYFTRETLQNETINICMNSKKSIIFVTHSIDESLILGKKIIIFEGGKIKKEYGLNHENYDRNILSPFFIELKKDILNSIKN</sequence>
<dbReference type="PANTHER" id="PTHR42788">
    <property type="entry name" value="TAURINE IMPORT ATP-BINDING PROTEIN-RELATED"/>
    <property type="match status" value="1"/>
</dbReference>
<keyword evidence="1" id="KW-0813">Transport</keyword>
<reference evidence="5 6" key="1">
    <citation type="journal article" date="1992" name="Lakartidningen">
        <title>[Penicillin V and not amoxicillin is the first choice preparation in acute otitis].</title>
        <authorList>
            <person name="Kamme C."/>
            <person name="Lundgren K."/>
            <person name="Prellner K."/>
        </authorList>
    </citation>
    <scope>NUCLEOTIDE SEQUENCE [LARGE SCALE GENOMIC DNA]</scope>
    <source>
        <strain evidence="5 6">W1</strain>
    </source>
</reference>